<keyword evidence="9" id="KW-1185">Reference proteome</keyword>
<dbReference type="Gene3D" id="3.30.565.10">
    <property type="entry name" value="Histidine kinase-like ATPase, C-terminal domain"/>
    <property type="match status" value="1"/>
</dbReference>
<dbReference type="AlphaFoldDB" id="A0AB73T2X0"/>
<dbReference type="Pfam" id="PF06580">
    <property type="entry name" value="His_kinase"/>
    <property type="match status" value="1"/>
</dbReference>
<keyword evidence="3" id="KW-0808">Transferase</keyword>
<keyword evidence="2" id="KW-0597">Phosphoprotein</keyword>
<keyword evidence="6" id="KW-0472">Membrane</keyword>
<feature type="domain" description="HAMP" evidence="7">
    <location>
        <begin position="312"/>
        <end position="364"/>
    </location>
</feature>
<evidence type="ECO:0000256" key="3">
    <source>
        <dbReference type="ARBA" id="ARBA00022679"/>
    </source>
</evidence>
<name>A0AB73T2X0_9FIRM</name>
<feature type="transmembrane region" description="Helical" evidence="6">
    <location>
        <begin position="291"/>
        <end position="310"/>
    </location>
</feature>
<reference evidence="8 9" key="1">
    <citation type="submission" date="2018-05" db="EMBL/GenBank/DDBJ databases">
        <authorList>
            <person name="Goeker M."/>
            <person name="Huntemann M."/>
            <person name="Clum A."/>
            <person name="Pillay M."/>
            <person name="Palaniappan K."/>
            <person name="Varghese N."/>
            <person name="Mikhailova N."/>
            <person name="Stamatis D."/>
            <person name="Reddy T."/>
            <person name="Daum C."/>
            <person name="Shapiro N."/>
            <person name="Ivanova N."/>
            <person name="Kyrpides N."/>
            <person name="Woyke T."/>
        </authorList>
    </citation>
    <scope>NUCLEOTIDE SEQUENCE [LARGE SCALE GENOMIC DNA]</scope>
    <source>
        <strain evidence="8 9">DSM 26524</strain>
    </source>
</reference>
<keyword evidence="6" id="KW-1133">Transmembrane helix</keyword>
<dbReference type="InterPro" id="IPR003660">
    <property type="entry name" value="HAMP_dom"/>
</dbReference>
<dbReference type="PANTHER" id="PTHR34220:SF7">
    <property type="entry name" value="SENSOR HISTIDINE KINASE YPDA"/>
    <property type="match status" value="1"/>
</dbReference>
<dbReference type="InterPro" id="IPR003594">
    <property type="entry name" value="HATPase_dom"/>
</dbReference>
<organism evidence="8 9">
    <name type="scientific">Murimonas intestini</name>
    <dbReference type="NCBI Taxonomy" id="1337051"/>
    <lineage>
        <taxon>Bacteria</taxon>
        <taxon>Bacillati</taxon>
        <taxon>Bacillota</taxon>
        <taxon>Clostridia</taxon>
        <taxon>Lachnospirales</taxon>
        <taxon>Lachnospiraceae</taxon>
        <taxon>Murimonas</taxon>
    </lineage>
</organism>
<comment type="subcellular location">
    <subcellularLocation>
        <location evidence="1">Membrane</location>
    </subcellularLocation>
</comment>
<dbReference type="InterPro" id="IPR050640">
    <property type="entry name" value="Bact_2-comp_sensor_kinase"/>
</dbReference>
<feature type="transmembrane region" description="Helical" evidence="6">
    <location>
        <begin position="12"/>
        <end position="34"/>
    </location>
</feature>
<keyword evidence="5" id="KW-0175">Coiled coil</keyword>
<evidence type="ECO:0000256" key="4">
    <source>
        <dbReference type="ARBA" id="ARBA00022777"/>
    </source>
</evidence>
<keyword evidence="4 8" id="KW-0418">Kinase</keyword>
<evidence type="ECO:0000256" key="2">
    <source>
        <dbReference type="ARBA" id="ARBA00022553"/>
    </source>
</evidence>
<evidence type="ECO:0000256" key="1">
    <source>
        <dbReference type="ARBA" id="ARBA00004370"/>
    </source>
</evidence>
<feature type="coiled-coil region" evidence="5">
    <location>
        <begin position="349"/>
        <end position="379"/>
    </location>
</feature>
<dbReference type="PANTHER" id="PTHR34220">
    <property type="entry name" value="SENSOR HISTIDINE KINASE YPDA"/>
    <property type="match status" value="1"/>
</dbReference>
<dbReference type="RefSeq" id="WP_109627438.1">
    <property type="nucleotide sequence ID" value="NZ_JANKBI010000006.1"/>
</dbReference>
<sequence length="588" mass="67642">MLAKGVLFGVKTKMILTFTICIIIPGIVFFVFFLQSYSSYVLDNVIENKENIMKEAQKNMEFRFEAYKNTSMTLYYNEAMKAYINQEEYAEENPLVNQFLSSIVNSDRYIAAAVLRLGDRIYGSGYSYQNLEDYFVRHEQDILAQKGRAMWNPTEVMTASYNQTPDNFSLGRAVNSELHNVGSFWIFFSSEIFNNIFKNSIFHEESTDYYMISEDYQIITSSNKEMTGSRGEEGLCRRAWETGNGNFLYEDEGSGKEKIVVCSYSDMTDWLLITVTDKSTAFKDVTEMKKASVIIGSLYVLFILIAYCFFSKEFFGPMKKLSRKLYNVTERKFEKIEETGRTDEMGMLMNNYNYMVDEIQALIENIREEEKAKNEEKMKVLSMQIGPHFIYNTLNTIKWMAVVNRQDNIKRMVESLVKLMMSVTYNNSEEITLKEEKALLESYVYIQKMRFTNFDVEYELPEEIQEFKILKLLLQPFVENCILHAFKGKAGVGQITIRFYEKGGVLEIDITDNGLGFDPDAITKNGNEKNEIDHVGICNVIERIWLNYGKEYGVTIDSAAGMGTAVHLHLPVICGGGEKNGESSDSRG</sequence>
<comment type="caution">
    <text evidence="8">The sequence shown here is derived from an EMBL/GenBank/DDBJ whole genome shotgun (WGS) entry which is preliminary data.</text>
</comment>
<dbReference type="EMBL" id="QGGY01000008">
    <property type="protein sequence ID" value="PWJ74729.1"/>
    <property type="molecule type" value="Genomic_DNA"/>
</dbReference>
<gene>
    <name evidence="8" type="ORF">C7383_108159</name>
</gene>
<dbReference type="InterPro" id="IPR010559">
    <property type="entry name" value="Sig_transdc_His_kin_internal"/>
</dbReference>
<proteinExistence type="predicted"/>
<evidence type="ECO:0000313" key="8">
    <source>
        <dbReference type="EMBL" id="PWJ74729.1"/>
    </source>
</evidence>
<dbReference type="GO" id="GO:0000155">
    <property type="term" value="F:phosphorelay sensor kinase activity"/>
    <property type="evidence" value="ECO:0007669"/>
    <property type="project" value="InterPro"/>
</dbReference>
<evidence type="ECO:0000256" key="6">
    <source>
        <dbReference type="SAM" id="Phobius"/>
    </source>
</evidence>
<evidence type="ECO:0000313" key="9">
    <source>
        <dbReference type="Proteomes" id="UP000245412"/>
    </source>
</evidence>
<dbReference type="Proteomes" id="UP000245412">
    <property type="component" value="Unassembled WGS sequence"/>
</dbReference>
<dbReference type="InterPro" id="IPR036890">
    <property type="entry name" value="HATPase_C_sf"/>
</dbReference>
<accession>A0AB73T2X0</accession>
<dbReference type="Pfam" id="PF02518">
    <property type="entry name" value="HATPase_c"/>
    <property type="match status" value="1"/>
</dbReference>
<protein>
    <submittedName>
        <fullName evidence="8">Histidine kinase</fullName>
    </submittedName>
</protein>
<dbReference type="SUPFAM" id="SSF55874">
    <property type="entry name" value="ATPase domain of HSP90 chaperone/DNA topoisomerase II/histidine kinase"/>
    <property type="match status" value="1"/>
</dbReference>
<dbReference type="Gene3D" id="6.10.340.10">
    <property type="match status" value="1"/>
</dbReference>
<dbReference type="GO" id="GO:0016020">
    <property type="term" value="C:membrane"/>
    <property type="evidence" value="ECO:0007669"/>
    <property type="project" value="UniProtKB-SubCell"/>
</dbReference>
<dbReference type="PROSITE" id="PS50885">
    <property type="entry name" value="HAMP"/>
    <property type="match status" value="1"/>
</dbReference>
<evidence type="ECO:0000259" key="7">
    <source>
        <dbReference type="PROSITE" id="PS50885"/>
    </source>
</evidence>
<keyword evidence="6" id="KW-0812">Transmembrane</keyword>
<evidence type="ECO:0000256" key="5">
    <source>
        <dbReference type="SAM" id="Coils"/>
    </source>
</evidence>